<comment type="caution">
    <text evidence="2">The sequence shown here is derived from an EMBL/GenBank/DDBJ whole genome shotgun (WGS) entry which is preliminary data.</text>
</comment>
<keyword evidence="1" id="KW-0812">Transmembrane</keyword>
<evidence type="ECO:0000256" key="1">
    <source>
        <dbReference type="SAM" id="Phobius"/>
    </source>
</evidence>
<dbReference type="Proteomes" id="UP000790580">
    <property type="component" value="Unassembled WGS sequence"/>
</dbReference>
<dbReference type="RefSeq" id="WP_088075668.1">
    <property type="nucleotide sequence ID" value="NZ_JAHQCR010000016.1"/>
</dbReference>
<evidence type="ECO:0008006" key="4">
    <source>
        <dbReference type="Google" id="ProtNLM"/>
    </source>
</evidence>
<keyword evidence="1" id="KW-0472">Membrane</keyword>
<accession>A0ABS6JP55</accession>
<dbReference type="Pfam" id="PF19610">
    <property type="entry name" value="DUF6115"/>
    <property type="match status" value="1"/>
</dbReference>
<name>A0ABS6JP55_9BACI</name>
<evidence type="ECO:0000313" key="2">
    <source>
        <dbReference type="EMBL" id="MBU9720347.1"/>
    </source>
</evidence>
<sequence length="166" mass="19352">MGYLITVSFILHFISFFIIIILFQRQTKYQPDQKKEMKEMEDMLLSFTEEMKENNEKLVKLISKNSAVSVKKTNYTEAQEDQLPSIKPNHQNNLEEQSPVFDHRMMGEDDYEKYEPPVPEEEAIEVNTSSTSQVLKLHKDGLTVDEIAKKLEMGAGEVQLLLKFYK</sequence>
<proteinExistence type="predicted"/>
<feature type="transmembrane region" description="Helical" evidence="1">
    <location>
        <begin position="6"/>
        <end position="23"/>
    </location>
</feature>
<dbReference type="InterPro" id="IPR046118">
    <property type="entry name" value="DUF6115"/>
</dbReference>
<reference evidence="2 3" key="1">
    <citation type="submission" date="2021-06" db="EMBL/GenBank/DDBJ databases">
        <title>Bacillus sp. RD4P76, an endophyte from a halophyte.</title>
        <authorList>
            <person name="Sun J.-Q."/>
        </authorList>
    </citation>
    <scope>NUCLEOTIDE SEQUENCE [LARGE SCALE GENOMIC DNA]</scope>
    <source>
        <strain evidence="2 3">JCM 17098</strain>
    </source>
</reference>
<organism evidence="2 3">
    <name type="scientific">Evansella alkalicola</name>
    <dbReference type="NCBI Taxonomy" id="745819"/>
    <lineage>
        <taxon>Bacteria</taxon>
        <taxon>Bacillati</taxon>
        <taxon>Bacillota</taxon>
        <taxon>Bacilli</taxon>
        <taxon>Bacillales</taxon>
        <taxon>Bacillaceae</taxon>
        <taxon>Evansella</taxon>
    </lineage>
</organism>
<keyword evidence="3" id="KW-1185">Reference proteome</keyword>
<gene>
    <name evidence="2" type="ORF">KS407_02695</name>
</gene>
<keyword evidence="1" id="KW-1133">Transmembrane helix</keyword>
<protein>
    <recommendedName>
        <fullName evidence="4">Swarming motility protein SwrB</fullName>
    </recommendedName>
</protein>
<evidence type="ECO:0000313" key="3">
    <source>
        <dbReference type="Proteomes" id="UP000790580"/>
    </source>
</evidence>
<dbReference type="EMBL" id="JAHQCR010000016">
    <property type="protein sequence ID" value="MBU9720347.1"/>
    <property type="molecule type" value="Genomic_DNA"/>
</dbReference>